<sequence>MSLKSGILLYFLLIINSSVFGQDERLVIKLLLKEDSLPISGAVLIVNDVPLAISNEKGLLNVKRNWFKKENTVYLKHLLIDPYYFTSVPDSVVYINVKNKELKEFELRAEKEREDQSLEKLSTTAGSQFTMINQSFSQFLQTIPGVIVNNDLSNQYAVRGGNFDENLIFVNDFEIVRPQITRQGQQEGLGVINQQLLSQVDFSTGGWNARYGDKLSSLLIARYDPFESEFIKGDISLLGFSGAVSREIIKDKLGIRSGFRYKNNTPVLNGFGTSGDFTANSIDWQTSIDYKWNSNDNIFRITLFPYIYNNSFESVPEQKQVEFGTFNNPVRFDVAFDGKSEYEASSAGLGYRMSVNKDYWYHDITAEGQYSGEQELINLESGYRLCDIDNNPVSSSFNQCTAIRGLGTEFEYARNKLIYDKVRFTTNHLYNKGDLYIKFGASYKKESYEGKTSEYSFLDSAGYVNNINTVINDVSIGDSKTAVYADLRSGTGKLSYTFGLRGLYWDFGNEYFIMPRAQFSYSLNNSTSLFFNTGRYIQPPSYRAYFNPEGAVGTNVIAQESWHFILGSNHRLVIGEKLFKLKNEIFYKHLPKLTPFVIDDIRLLYDADRVSEGFSTGVETRISGEFIPGTESWLSLSILSTREKPKGSEGEYKRRATDQRFNMAFYLEDHMPFDKSFKIAVKGNFTTGLPFRPPGDPFATQAFTGDYFIRTDVGIGKEFYSKSDTDKKTWQVMLEIINLFGRQNTINYQWVQQVDRSYIGVPENLPGRIVNLSVSLNIDG</sequence>
<dbReference type="Pfam" id="PF07715">
    <property type="entry name" value="Plug"/>
    <property type="match status" value="1"/>
</dbReference>
<feature type="domain" description="TonB-dependent receptor plug" evidence="1">
    <location>
        <begin position="133"/>
        <end position="213"/>
    </location>
</feature>
<dbReference type="OrthoDB" id="1108759at2"/>
<accession>A0A4D7JSZ7</accession>
<reference evidence="2 3" key="1">
    <citation type="submission" date="2018-04" db="EMBL/GenBank/DDBJ databases">
        <title>Complete genome uncultured novel isolate.</title>
        <authorList>
            <person name="Merlino G."/>
        </authorList>
    </citation>
    <scope>NUCLEOTIDE SEQUENCE [LARGE SCALE GENOMIC DNA]</scope>
    <source>
        <strain evidence="3">R1DC9</strain>
    </source>
</reference>
<name>A0A4D7JSZ7_9BACT</name>
<evidence type="ECO:0000259" key="1">
    <source>
        <dbReference type="Pfam" id="PF07715"/>
    </source>
</evidence>
<dbReference type="SUPFAM" id="SSF56935">
    <property type="entry name" value="Porins"/>
    <property type="match status" value="1"/>
</dbReference>
<dbReference type="Proteomes" id="UP000298616">
    <property type="component" value="Chromosome"/>
</dbReference>
<evidence type="ECO:0000313" key="3">
    <source>
        <dbReference type="Proteomes" id="UP000298616"/>
    </source>
</evidence>
<keyword evidence="3" id="KW-1185">Reference proteome</keyword>
<proteinExistence type="predicted"/>
<dbReference type="Gene3D" id="2.170.130.10">
    <property type="entry name" value="TonB-dependent receptor, plug domain"/>
    <property type="match status" value="1"/>
</dbReference>
<dbReference type="RefSeq" id="WP_137090841.1">
    <property type="nucleotide sequence ID" value="NZ_CP028923.1"/>
</dbReference>
<dbReference type="InterPro" id="IPR037066">
    <property type="entry name" value="Plug_dom_sf"/>
</dbReference>
<evidence type="ECO:0000313" key="2">
    <source>
        <dbReference type="EMBL" id="QCK15256.1"/>
    </source>
</evidence>
<organism evidence="2 3">
    <name type="scientific">Mangrovivirga cuniculi</name>
    <dbReference type="NCBI Taxonomy" id="2715131"/>
    <lineage>
        <taxon>Bacteria</taxon>
        <taxon>Pseudomonadati</taxon>
        <taxon>Bacteroidota</taxon>
        <taxon>Cytophagia</taxon>
        <taxon>Cytophagales</taxon>
        <taxon>Mangrovivirgaceae</taxon>
        <taxon>Mangrovivirga</taxon>
    </lineage>
</organism>
<dbReference type="KEGG" id="fpf:DCC35_11110"/>
<dbReference type="AlphaFoldDB" id="A0A4D7JSZ7"/>
<dbReference type="EMBL" id="CP028923">
    <property type="protein sequence ID" value="QCK15256.1"/>
    <property type="molecule type" value="Genomic_DNA"/>
</dbReference>
<dbReference type="InterPro" id="IPR012910">
    <property type="entry name" value="Plug_dom"/>
</dbReference>
<gene>
    <name evidence="2" type="ORF">DCC35_11110</name>
</gene>
<protein>
    <recommendedName>
        <fullName evidence="1">TonB-dependent receptor plug domain-containing protein</fullName>
    </recommendedName>
</protein>